<proteinExistence type="predicted"/>
<dbReference type="InterPro" id="IPR023198">
    <property type="entry name" value="PGP-like_dom2"/>
</dbReference>
<dbReference type="InterPro" id="IPR006439">
    <property type="entry name" value="HAD-SF_hydro_IA"/>
</dbReference>
<dbReference type="EMBL" id="VCDP01000070">
    <property type="protein sequence ID" value="MDX8000678.1"/>
    <property type="molecule type" value="Genomic_DNA"/>
</dbReference>
<name>A0ABU4SPW4_9GAMM</name>
<dbReference type="SFLD" id="SFLDS00003">
    <property type="entry name" value="Haloacid_Dehalogenase"/>
    <property type="match status" value="1"/>
</dbReference>
<dbReference type="InterPro" id="IPR036412">
    <property type="entry name" value="HAD-like_sf"/>
</dbReference>
<protein>
    <submittedName>
        <fullName evidence="2">HAD family hydrolase</fullName>
    </submittedName>
</protein>
<dbReference type="InterPro" id="IPR023214">
    <property type="entry name" value="HAD_sf"/>
</dbReference>
<dbReference type="NCBIfam" id="TIGR01509">
    <property type="entry name" value="HAD-SF-IA-v3"/>
    <property type="match status" value="1"/>
</dbReference>
<dbReference type="Proteomes" id="UP001271640">
    <property type="component" value="Unassembled WGS sequence"/>
</dbReference>
<sequence length="225" mass="24901">MFIFYFGEVMKVSNIRAILFDMDGTLVQSLSEVEVIWSKWCDMHNIPVKRVLEICHGVRSIDVILSVAPYLNVEEQIQILNDLEIEYSNTAKALPGAKEFLHSLGYCPWAVVTSASQSVAYHRMKICGLNIPDLIVGSDDVLNGKPHPEPYLMAAKCLNVAVEDCLVFEDANAGVQSALAAGCKVIQIGGEEKMFDSVIEVVNDWNEVNISSMGHYTFKISITPS</sequence>
<dbReference type="SFLD" id="SFLDG01129">
    <property type="entry name" value="C1.5:_HAD__Beta-PGM__Phosphata"/>
    <property type="match status" value="1"/>
</dbReference>
<dbReference type="GO" id="GO:0016787">
    <property type="term" value="F:hydrolase activity"/>
    <property type="evidence" value="ECO:0007669"/>
    <property type="project" value="UniProtKB-KW"/>
</dbReference>
<evidence type="ECO:0000256" key="1">
    <source>
        <dbReference type="ARBA" id="ARBA00022723"/>
    </source>
</evidence>
<dbReference type="Gene3D" id="3.40.50.1000">
    <property type="entry name" value="HAD superfamily/HAD-like"/>
    <property type="match status" value="1"/>
</dbReference>
<evidence type="ECO:0000313" key="2">
    <source>
        <dbReference type="EMBL" id="MDX8000678.1"/>
    </source>
</evidence>
<dbReference type="InterPro" id="IPR051806">
    <property type="entry name" value="HAD-like_SPP"/>
</dbReference>
<dbReference type="SUPFAM" id="SSF56784">
    <property type="entry name" value="HAD-like"/>
    <property type="match status" value="1"/>
</dbReference>
<dbReference type="PANTHER" id="PTHR43481:SF4">
    <property type="entry name" value="GLYCEROL-1-PHOSPHATE PHOSPHOHYDROLASE 1-RELATED"/>
    <property type="match status" value="1"/>
</dbReference>
<keyword evidence="2" id="KW-0378">Hydrolase</keyword>
<dbReference type="Pfam" id="PF13419">
    <property type="entry name" value="HAD_2"/>
    <property type="match status" value="1"/>
</dbReference>
<accession>A0ABU4SPW4</accession>
<evidence type="ECO:0000313" key="3">
    <source>
        <dbReference type="Proteomes" id="UP001271640"/>
    </source>
</evidence>
<keyword evidence="1" id="KW-0479">Metal-binding</keyword>
<reference evidence="3" key="1">
    <citation type="journal article" date="2024" name="Toxins">
        <title>Genome Sequence Analysis of Native Xenorhabdus Strains Isolated from Entomopathogenic Nematodes in Argentina.</title>
        <authorList>
            <person name="Palma L."/>
            <person name="Frizzo L."/>
            <person name="Kaiser S."/>
            <person name="Berry C."/>
            <person name="Caballero P."/>
            <person name="Bode H.B."/>
            <person name="Del Valle E.E."/>
        </authorList>
    </citation>
    <scope>NUCLEOTIDE SEQUENCE [LARGE SCALE GENOMIC DNA]</scope>
    <source>
        <strain evidence="3">Reich</strain>
    </source>
</reference>
<dbReference type="InterPro" id="IPR041492">
    <property type="entry name" value="HAD_2"/>
</dbReference>
<gene>
    <name evidence="2" type="ORF">FE394_16150</name>
</gene>
<organism evidence="2 3">
    <name type="scientific">Xenorhabdus littoralis</name>
    <dbReference type="NCBI Taxonomy" id="2582835"/>
    <lineage>
        <taxon>Bacteria</taxon>
        <taxon>Pseudomonadati</taxon>
        <taxon>Pseudomonadota</taxon>
        <taxon>Gammaproteobacteria</taxon>
        <taxon>Enterobacterales</taxon>
        <taxon>Morganellaceae</taxon>
        <taxon>Xenorhabdus</taxon>
    </lineage>
</organism>
<dbReference type="Gene3D" id="1.10.150.240">
    <property type="entry name" value="Putative phosphatase, domain 2"/>
    <property type="match status" value="1"/>
</dbReference>
<keyword evidence="3" id="KW-1185">Reference proteome</keyword>
<comment type="caution">
    <text evidence="2">The sequence shown here is derived from an EMBL/GenBank/DDBJ whole genome shotgun (WGS) entry which is preliminary data.</text>
</comment>
<dbReference type="PANTHER" id="PTHR43481">
    <property type="entry name" value="FRUCTOSE-1-PHOSPHATE PHOSPHATASE"/>
    <property type="match status" value="1"/>
</dbReference>